<organism evidence="1 2">
    <name type="scientific">Lentinus brumalis</name>
    <dbReference type="NCBI Taxonomy" id="2498619"/>
    <lineage>
        <taxon>Eukaryota</taxon>
        <taxon>Fungi</taxon>
        <taxon>Dikarya</taxon>
        <taxon>Basidiomycota</taxon>
        <taxon>Agaricomycotina</taxon>
        <taxon>Agaricomycetes</taxon>
        <taxon>Polyporales</taxon>
        <taxon>Polyporaceae</taxon>
        <taxon>Lentinus</taxon>
    </lineage>
</organism>
<accession>A0A371CQU8</accession>
<reference evidence="1 2" key="1">
    <citation type="journal article" date="2018" name="Biotechnol. Biofuels">
        <title>Integrative visual omics of the white-rot fungus Polyporus brumalis exposes the biotechnological potential of its oxidative enzymes for delignifying raw plant biomass.</title>
        <authorList>
            <person name="Miyauchi S."/>
            <person name="Rancon A."/>
            <person name="Drula E."/>
            <person name="Hage H."/>
            <person name="Chaduli D."/>
            <person name="Favel A."/>
            <person name="Grisel S."/>
            <person name="Henrissat B."/>
            <person name="Herpoel-Gimbert I."/>
            <person name="Ruiz-Duenas F.J."/>
            <person name="Chevret D."/>
            <person name="Hainaut M."/>
            <person name="Lin J."/>
            <person name="Wang M."/>
            <person name="Pangilinan J."/>
            <person name="Lipzen A."/>
            <person name="Lesage-Meessen L."/>
            <person name="Navarro D."/>
            <person name="Riley R."/>
            <person name="Grigoriev I.V."/>
            <person name="Zhou S."/>
            <person name="Raouche S."/>
            <person name="Rosso M.N."/>
        </authorList>
    </citation>
    <scope>NUCLEOTIDE SEQUENCE [LARGE SCALE GENOMIC DNA]</scope>
    <source>
        <strain evidence="1 2">BRFM 1820</strain>
    </source>
</reference>
<sequence>MLHLSEACPVAEMGQRYAANKGAAEVAFKVTTKQLRMLRDRIVEGASLEVRPSLQDCLTAYIVNVINRYIEVPITQLTNVASYRAVPGAVNDPAVAGNAIYVVPCVLSPKSTLAEIACSVRRSIMLAREPSFVEEYMRVANHLMLSACNEDRLMCFADPPGHASVNSNFA</sequence>
<gene>
    <name evidence="1" type="ORF">OH76DRAFT_1362356</name>
</gene>
<dbReference type="InterPro" id="IPR023213">
    <property type="entry name" value="CAT-like_dom_sf"/>
</dbReference>
<protein>
    <submittedName>
        <fullName evidence="1">Uncharacterized protein</fullName>
    </submittedName>
</protein>
<dbReference type="Proteomes" id="UP000256964">
    <property type="component" value="Unassembled WGS sequence"/>
</dbReference>
<evidence type="ECO:0000313" key="1">
    <source>
        <dbReference type="EMBL" id="RDX42658.1"/>
    </source>
</evidence>
<dbReference type="Gene3D" id="3.30.559.10">
    <property type="entry name" value="Chloramphenicol acetyltransferase-like domain"/>
    <property type="match status" value="1"/>
</dbReference>
<dbReference type="AlphaFoldDB" id="A0A371CQU8"/>
<keyword evidence="2" id="KW-1185">Reference proteome</keyword>
<name>A0A371CQU8_9APHY</name>
<dbReference type="EMBL" id="KZ857479">
    <property type="protein sequence ID" value="RDX42658.1"/>
    <property type="molecule type" value="Genomic_DNA"/>
</dbReference>
<evidence type="ECO:0000313" key="2">
    <source>
        <dbReference type="Proteomes" id="UP000256964"/>
    </source>
</evidence>
<dbReference type="OrthoDB" id="1862401at2759"/>
<proteinExistence type="predicted"/>